<evidence type="ECO:0000259" key="2">
    <source>
        <dbReference type="Pfam" id="PF16897"/>
    </source>
</evidence>
<dbReference type="Gene3D" id="6.10.140.1070">
    <property type="match status" value="1"/>
</dbReference>
<dbReference type="InterPro" id="IPR027417">
    <property type="entry name" value="P-loop_NTPase"/>
</dbReference>
<dbReference type="Proteomes" id="UP001174677">
    <property type="component" value="Chromosome 6"/>
</dbReference>
<sequence length="176" mass="19538">MLTGTHSEAASYEFTTLSWIPGIIHYNDTKIQLLDLLGIIEGASEGKGRGRQSEGHQQILTRELEAVGLCLTKRPPQIYFKKKKTGGISFNSTVPVTHVDEKRCYQILHEYKIHNAEVLFPEDATVDDLIDVNEAQLGQITCKDLGRNGASESLHKTTRIEVAAQLRTSVITYTGV</sequence>
<evidence type="ECO:0000259" key="1">
    <source>
        <dbReference type="Pfam" id="PF01926"/>
    </source>
</evidence>
<gene>
    <name evidence="3" type="ORF">P3X46_011181</name>
</gene>
<organism evidence="3 4">
    <name type="scientific">Hevea brasiliensis</name>
    <name type="common">Para rubber tree</name>
    <name type="synonym">Siphonia brasiliensis</name>
    <dbReference type="NCBI Taxonomy" id="3981"/>
    <lineage>
        <taxon>Eukaryota</taxon>
        <taxon>Viridiplantae</taxon>
        <taxon>Streptophyta</taxon>
        <taxon>Embryophyta</taxon>
        <taxon>Tracheophyta</taxon>
        <taxon>Spermatophyta</taxon>
        <taxon>Magnoliopsida</taxon>
        <taxon>eudicotyledons</taxon>
        <taxon>Gunneridae</taxon>
        <taxon>Pentapetalae</taxon>
        <taxon>rosids</taxon>
        <taxon>fabids</taxon>
        <taxon>Malpighiales</taxon>
        <taxon>Euphorbiaceae</taxon>
        <taxon>Crotonoideae</taxon>
        <taxon>Micrandreae</taxon>
        <taxon>Hevea</taxon>
    </lineage>
</organism>
<reference evidence="3" key="1">
    <citation type="journal article" date="2023" name="Plant Biotechnol. J.">
        <title>Chromosome-level wild Hevea brasiliensis genome provides new tools for genomic-assisted breeding and valuable loci to elevate rubber yield.</title>
        <authorList>
            <person name="Cheng H."/>
            <person name="Song X."/>
            <person name="Hu Y."/>
            <person name="Wu T."/>
            <person name="Yang Q."/>
            <person name="An Z."/>
            <person name="Feng S."/>
            <person name="Deng Z."/>
            <person name="Wu W."/>
            <person name="Zeng X."/>
            <person name="Tu M."/>
            <person name="Wang X."/>
            <person name="Huang H."/>
        </authorList>
    </citation>
    <scope>NUCLEOTIDE SEQUENCE</scope>
    <source>
        <strain evidence="3">MT/VB/25A 57/8</strain>
    </source>
</reference>
<evidence type="ECO:0000313" key="4">
    <source>
        <dbReference type="Proteomes" id="UP001174677"/>
    </source>
</evidence>
<dbReference type="InterPro" id="IPR031662">
    <property type="entry name" value="GTP-binding_2"/>
</dbReference>
<dbReference type="EMBL" id="JARPOI010000006">
    <property type="protein sequence ID" value="KAJ9179389.1"/>
    <property type="molecule type" value="Genomic_DNA"/>
</dbReference>
<dbReference type="InterPro" id="IPR045001">
    <property type="entry name" value="DRG"/>
</dbReference>
<dbReference type="PANTHER" id="PTHR43127">
    <property type="entry name" value="DEVELOPMENTALLY-REGULATED GTP-BINDING PROTEIN 2"/>
    <property type="match status" value="1"/>
</dbReference>
<protein>
    <submittedName>
        <fullName evidence="3">Uncharacterized protein</fullName>
    </submittedName>
</protein>
<dbReference type="Pfam" id="PF01926">
    <property type="entry name" value="MMR_HSR1"/>
    <property type="match status" value="1"/>
</dbReference>
<dbReference type="PRINTS" id="PR00326">
    <property type="entry name" value="GTP1OBG"/>
</dbReference>
<dbReference type="InterPro" id="IPR006073">
    <property type="entry name" value="GTP-bd"/>
</dbReference>
<accession>A0ABQ9MGE0</accession>
<dbReference type="Pfam" id="PF16897">
    <property type="entry name" value="MMR_HSR1_Xtn"/>
    <property type="match status" value="1"/>
</dbReference>
<feature type="domain" description="GTP binding protein second" evidence="2">
    <location>
        <begin position="85"/>
        <end position="134"/>
    </location>
</feature>
<dbReference type="SUPFAM" id="SSF52540">
    <property type="entry name" value="P-loop containing nucleoside triphosphate hydrolases"/>
    <property type="match status" value="1"/>
</dbReference>
<evidence type="ECO:0000313" key="3">
    <source>
        <dbReference type="EMBL" id="KAJ9179389.1"/>
    </source>
</evidence>
<proteinExistence type="predicted"/>
<keyword evidence="4" id="KW-1185">Reference proteome</keyword>
<name>A0ABQ9MGE0_HEVBR</name>
<feature type="domain" description="G" evidence="1">
    <location>
        <begin position="2"/>
        <end position="58"/>
    </location>
</feature>
<comment type="caution">
    <text evidence="3">The sequence shown here is derived from an EMBL/GenBank/DDBJ whole genome shotgun (WGS) entry which is preliminary data.</text>
</comment>